<keyword evidence="4" id="KW-1185">Reference proteome</keyword>
<accession>A0A9P4R5Z6</accession>
<feature type="compositionally biased region" description="Basic and acidic residues" evidence="2">
    <location>
        <begin position="27"/>
        <end position="42"/>
    </location>
</feature>
<sequence length="319" mass="35236">MPAFGCLTDEGATGQTNRLCSAALSDRPLRDTPRHSSRRRTDSSPVADTTAEKVFCVRDLMNLALKDSDEEKVTNKRRRQDAPDDAGCSRSIKQRCLATGDTATETNKYSSSSDEIPGVSASSTRSNPLDCTDIKESHAGTPSQKGGLQQLVKESPKKPDDKLPRQSNSIVNCVKECCSLDTIEGLRDDVVVSKQGHTSIQSLIDDSHEGITTVIVKHPNKHAEALNALKKRTSNDVRTISEKLDALERQINDLDTSNATSIGHLTDLIQKQENRMESLQTLEEKAEQRLERLENANAKTERRMLHLEKRVDTFGQGVE</sequence>
<comment type="caution">
    <text evidence="3">The sequence shown here is derived from an EMBL/GenBank/DDBJ whole genome shotgun (WGS) entry which is preliminary data.</text>
</comment>
<evidence type="ECO:0000313" key="3">
    <source>
        <dbReference type="EMBL" id="KAF2737606.1"/>
    </source>
</evidence>
<evidence type="ECO:0000313" key="4">
    <source>
        <dbReference type="Proteomes" id="UP000799444"/>
    </source>
</evidence>
<keyword evidence="1" id="KW-0175">Coiled coil</keyword>
<feature type="region of interest" description="Disordered" evidence="2">
    <location>
        <begin position="19"/>
        <end position="51"/>
    </location>
</feature>
<organism evidence="3 4">
    <name type="scientific">Polyplosphaeria fusca</name>
    <dbReference type="NCBI Taxonomy" id="682080"/>
    <lineage>
        <taxon>Eukaryota</taxon>
        <taxon>Fungi</taxon>
        <taxon>Dikarya</taxon>
        <taxon>Ascomycota</taxon>
        <taxon>Pezizomycotina</taxon>
        <taxon>Dothideomycetes</taxon>
        <taxon>Pleosporomycetidae</taxon>
        <taxon>Pleosporales</taxon>
        <taxon>Tetraplosphaeriaceae</taxon>
        <taxon>Polyplosphaeria</taxon>
    </lineage>
</organism>
<feature type="compositionally biased region" description="Basic and acidic residues" evidence="2">
    <location>
        <begin position="154"/>
        <end position="164"/>
    </location>
</feature>
<reference evidence="3" key="1">
    <citation type="journal article" date="2020" name="Stud. Mycol.">
        <title>101 Dothideomycetes genomes: a test case for predicting lifestyles and emergence of pathogens.</title>
        <authorList>
            <person name="Haridas S."/>
            <person name="Albert R."/>
            <person name="Binder M."/>
            <person name="Bloem J."/>
            <person name="Labutti K."/>
            <person name="Salamov A."/>
            <person name="Andreopoulos B."/>
            <person name="Baker S."/>
            <person name="Barry K."/>
            <person name="Bills G."/>
            <person name="Bluhm B."/>
            <person name="Cannon C."/>
            <person name="Castanera R."/>
            <person name="Culley D."/>
            <person name="Daum C."/>
            <person name="Ezra D."/>
            <person name="Gonzalez J."/>
            <person name="Henrissat B."/>
            <person name="Kuo A."/>
            <person name="Liang C."/>
            <person name="Lipzen A."/>
            <person name="Lutzoni F."/>
            <person name="Magnuson J."/>
            <person name="Mondo S."/>
            <person name="Nolan M."/>
            <person name="Ohm R."/>
            <person name="Pangilinan J."/>
            <person name="Park H.-J."/>
            <person name="Ramirez L."/>
            <person name="Alfaro M."/>
            <person name="Sun H."/>
            <person name="Tritt A."/>
            <person name="Yoshinaga Y."/>
            <person name="Zwiers L.-H."/>
            <person name="Turgeon B."/>
            <person name="Goodwin S."/>
            <person name="Spatafora J."/>
            <person name="Crous P."/>
            <person name="Grigoriev I."/>
        </authorList>
    </citation>
    <scope>NUCLEOTIDE SEQUENCE</scope>
    <source>
        <strain evidence="3">CBS 125425</strain>
    </source>
</reference>
<dbReference type="AlphaFoldDB" id="A0A9P4R5Z6"/>
<dbReference type="EMBL" id="ML996115">
    <property type="protein sequence ID" value="KAF2737606.1"/>
    <property type="molecule type" value="Genomic_DNA"/>
</dbReference>
<protein>
    <submittedName>
        <fullName evidence="3">Uncharacterized protein</fullName>
    </submittedName>
</protein>
<feature type="coiled-coil region" evidence="1">
    <location>
        <begin position="230"/>
        <end position="310"/>
    </location>
</feature>
<feature type="compositionally biased region" description="Polar residues" evidence="2">
    <location>
        <begin position="101"/>
        <end position="129"/>
    </location>
</feature>
<evidence type="ECO:0000256" key="1">
    <source>
        <dbReference type="SAM" id="Coils"/>
    </source>
</evidence>
<feature type="region of interest" description="Disordered" evidence="2">
    <location>
        <begin position="99"/>
        <end position="166"/>
    </location>
</feature>
<name>A0A9P4R5Z6_9PLEO</name>
<dbReference type="Proteomes" id="UP000799444">
    <property type="component" value="Unassembled WGS sequence"/>
</dbReference>
<evidence type="ECO:0000256" key="2">
    <source>
        <dbReference type="SAM" id="MobiDB-lite"/>
    </source>
</evidence>
<proteinExistence type="predicted"/>
<gene>
    <name evidence="3" type="ORF">EJ04DRAFT_574547</name>
</gene>